<evidence type="ECO:0000313" key="2">
    <source>
        <dbReference type="Proteomes" id="UP000032266"/>
    </source>
</evidence>
<accession>A0A0C5W4I1</accession>
<evidence type="ECO:0000313" key="1">
    <source>
        <dbReference type="EMBL" id="AJQ97524.1"/>
    </source>
</evidence>
<dbReference type="KEGG" id="gsn:YC6258_05496"/>
<dbReference type="InterPro" id="IPR010272">
    <property type="entry name" value="T6SS_TssF"/>
</dbReference>
<protein>
    <recommendedName>
        <fullName evidence="3">Type VI secretion protein, VC_A0110 family</fullName>
    </recommendedName>
</protein>
<dbReference type="STRING" id="1445510.YC6258_05496"/>
<dbReference type="PANTHER" id="PTHR35370">
    <property type="entry name" value="CYTOPLASMIC PROTEIN-RELATED-RELATED"/>
    <property type="match status" value="1"/>
</dbReference>
<reference evidence="1 2" key="1">
    <citation type="submission" date="2014-01" db="EMBL/GenBank/DDBJ databases">
        <title>Full genme sequencing of cellulolytic bacterium Gynuella sunshinyii YC6258T gen. nov., sp. nov.</title>
        <authorList>
            <person name="Khan H."/>
            <person name="Chung E.J."/>
            <person name="Chung Y.R."/>
        </authorList>
    </citation>
    <scope>NUCLEOTIDE SEQUENCE [LARGE SCALE GENOMIC DNA]</scope>
    <source>
        <strain evidence="1 2">YC6258</strain>
    </source>
</reference>
<keyword evidence="2" id="KW-1185">Reference proteome</keyword>
<evidence type="ECO:0008006" key="3">
    <source>
        <dbReference type="Google" id="ProtNLM"/>
    </source>
</evidence>
<dbReference type="Proteomes" id="UP000032266">
    <property type="component" value="Chromosome"/>
</dbReference>
<dbReference type="EMBL" id="CP007142">
    <property type="protein sequence ID" value="AJQ97524.1"/>
    <property type="molecule type" value="Genomic_DNA"/>
</dbReference>
<proteinExistence type="predicted"/>
<dbReference type="PANTHER" id="PTHR35370:SF1">
    <property type="entry name" value="TYPE VI SECRETION SYSTEM COMPONENT TSSF1"/>
    <property type="match status" value="1"/>
</dbReference>
<name>A0A0C5W4I1_9GAMM</name>
<gene>
    <name evidence="1" type="ORF">YC6258_05496</name>
</gene>
<dbReference type="NCBIfam" id="TIGR03359">
    <property type="entry name" value="VI_chp_6"/>
    <property type="match status" value="1"/>
</dbReference>
<sequence length="594" mass="67199">MSTLSNDTLKQYFLREMEYLRKESVRFAREYPQVAQELALNQERSDDPQVELLLQSFAYLSGQLRYQMAMDDAELPNQLLAALNPHLEIPWAPRSIIQLDVDPDGASFDKLNVLPAESVFTAPLSWNDEQLGCRFRTTRAVDIWPLVAHSAQVQSRGGHEHAEVVSCIKVSLKVKGQYSFRTMPVTRLQFCLDGVDRFRVHDLLFSCLHGIELVDPQTHKTIASLQGDCCEFVEDLNLNAILPGFSTVHPGLVNIREYFAFPEHFLFFTLNGLDLSGFDQELELHFLLTRPCLQIDADCLRLNAVPIVNLFRQALEPFSIQAGRLEYQLTADQFRHPVTEILALEQLQLQGIDGRVIQVPPLYGSTADIDEGYWLARRELSQTTSVPGTELFLRFVDTRLRPAGLQTARVTGRAWCCNRRLAEKLSNGSRLNLEGAGAVQTGHLLRKPSRHQTPDLSGDRSQLLVGQLSSHFQPFENGEVGVNMLRNLLKQHLGVAEAEMIAQIDAIVRLDTRRITRRVGDDLWRGHCHGLQWRVSIDLDRFGSVSPLVFARVLNETLKHRVALNSFSELAIIDAGSGETLHRWSVRQGALWQQ</sequence>
<organism evidence="1 2">
    <name type="scientific">Gynuella sunshinyii YC6258</name>
    <dbReference type="NCBI Taxonomy" id="1445510"/>
    <lineage>
        <taxon>Bacteria</taxon>
        <taxon>Pseudomonadati</taxon>
        <taxon>Pseudomonadota</taxon>
        <taxon>Gammaproteobacteria</taxon>
        <taxon>Oceanospirillales</taxon>
        <taxon>Saccharospirillaceae</taxon>
        <taxon>Gynuella</taxon>
    </lineage>
</organism>
<dbReference type="Pfam" id="PF05947">
    <property type="entry name" value="T6SS_TssF"/>
    <property type="match status" value="1"/>
</dbReference>
<dbReference type="OrthoDB" id="9763676at2"/>
<dbReference type="HOGENOM" id="CLU_028593_2_0_6"/>
<dbReference type="AlphaFoldDB" id="A0A0C5W4I1"/>
<dbReference type="RefSeq" id="WP_044619245.1">
    <property type="nucleotide sequence ID" value="NZ_CP007142.1"/>
</dbReference>